<dbReference type="Proteomes" id="UP001297422">
    <property type="component" value="Unassembled WGS sequence"/>
</dbReference>
<dbReference type="PROSITE" id="PS00211">
    <property type="entry name" value="ABC_TRANSPORTER_1"/>
    <property type="match status" value="1"/>
</dbReference>
<evidence type="ECO:0000313" key="7">
    <source>
        <dbReference type="EMBL" id="RHM69784.1"/>
    </source>
</evidence>
<evidence type="ECO:0000256" key="4">
    <source>
        <dbReference type="ARBA" id="ARBA00022840"/>
    </source>
</evidence>
<dbReference type="InterPro" id="IPR017871">
    <property type="entry name" value="ABC_transporter-like_CS"/>
</dbReference>
<evidence type="ECO:0000313" key="6">
    <source>
        <dbReference type="EMBL" id="MCB5494992.1"/>
    </source>
</evidence>
<accession>A0A415S3B5</accession>
<evidence type="ECO:0000259" key="5">
    <source>
        <dbReference type="PROSITE" id="PS50893"/>
    </source>
</evidence>
<keyword evidence="4 7" id="KW-0067">ATP-binding</keyword>
<dbReference type="SUPFAM" id="SSF52540">
    <property type="entry name" value="P-loop containing nucleoside triphosphate hydrolases"/>
    <property type="match status" value="1"/>
</dbReference>
<evidence type="ECO:0000313" key="8">
    <source>
        <dbReference type="Proteomes" id="UP000285610"/>
    </source>
</evidence>
<dbReference type="GO" id="GO:0016887">
    <property type="term" value="F:ATP hydrolysis activity"/>
    <property type="evidence" value="ECO:0007669"/>
    <property type="project" value="InterPro"/>
</dbReference>
<evidence type="ECO:0000256" key="2">
    <source>
        <dbReference type="ARBA" id="ARBA00022448"/>
    </source>
</evidence>
<protein>
    <submittedName>
        <fullName evidence="7">ABC transporter ATP-binding protein</fullName>
    </submittedName>
</protein>
<sequence length="212" mass="23241">MALLEIRNLRYGYEKNKNILKGITADFEKGKFYAILGPSGCGKSTLLSLIGGLDTPGGGDILYDGQDLTKIGLQNHRRNNVAFVFQNFNLLEYMTAAENVELISELPALPILEKVGLSKEEAKRNVKQLSGGQQQRVAVARALASERQLLLADEPTGNLDEEMAKEITLILKESAHTHGKCVIVVTHSLELASEADIVISLKNGKLVNKQRE</sequence>
<reference evidence="6" key="2">
    <citation type="submission" date="2021-10" db="EMBL/GenBank/DDBJ databases">
        <title>Collection of gut derived symbiotic bacterial strains cultured from healthy donors.</title>
        <authorList>
            <person name="Lin H."/>
            <person name="Littmann E."/>
            <person name="Claire K."/>
            <person name="Pamer E."/>
        </authorList>
    </citation>
    <scope>NUCLEOTIDE SEQUENCE</scope>
    <source>
        <strain evidence="6">MSK.23.4</strain>
    </source>
</reference>
<feature type="domain" description="ABC transporter" evidence="5">
    <location>
        <begin position="4"/>
        <end position="212"/>
    </location>
</feature>
<dbReference type="RefSeq" id="WP_118445316.1">
    <property type="nucleotide sequence ID" value="NZ_BAABXJ010000002.1"/>
</dbReference>
<dbReference type="Pfam" id="PF00005">
    <property type="entry name" value="ABC_tran"/>
    <property type="match status" value="1"/>
</dbReference>
<dbReference type="PANTHER" id="PTHR24220">
    <property type="entry name" value="IMPORT ATP-BINDING PROTEIN"/>
    <property type="match status" value="1"/>
</dbReference>
<dbReference type="GO" id="GO:0005886">
    <property type="term" value="C:plasma membrane"/>
    <property type="evidence" value="ECO:0007669"/>
    <property type="project" value="TreeGrafter"/>
</dbReference>
<proteinExistence type="inferred from homology"/>
<dbReference type="GO" id="GO:0005524">
    <property type="term" value="F:ATP binding"/>
    <property type="evidence" value="ECO:0007669"/>
    <property type="project" value="UniProtKB-KW"/>
</dbReference>
<dbReference type="PROSITE" id="PS50893">
    <property type="entry name" value="ABC_TRANSPORTER_2"/>
    <property type="match status" value="1"/>
</dbReference>
<dbReference type="Proteomes" id="UP000285610">
    <property type="component" value="Unassembled WGS sequence"/>
</dbReference>
<name>A0A415S3B5_MEDGN</name>
<dbReference type="InterPro" id="IPR027417">
    <property type="entry name" value="P-loop_NTPase"/>
</dbReference>
<dbReference type="EMBL" id="JAJBNC010000028">
    <property type="protein sequence ID" value="MCB5494992.1"/>
    <property type="molecule type" value="Genomic_DNA"/>
</dbReference>
<gene>
    <name evidence="7" type="ORF">DWZ50_17865</name>
    <name evidence="6" type="ORF">LIQ10_14840</name>
</gene>
<dbReference type="PANTHER" id="PTHR24220:SF689">
    <property type="entry name" value="LIPOPROTEIN-RELEASING SYSTEM ATP-BINDING PROTEIN LOLD"/>
    <property type="match status" value="1"/>
</dbReference>
<dbReference type="SMART" id="SM00382">
    <property type="entry name" value="AAA"/>
    <property type="match status" value="1"/>
</dbReference>
<evidence type="ECO:0000256" key="1">
    <source>
        <dbReference type="ARBA" id="ARBA00005417"/>
    </source>
</evidence>
<dbReference type="EMBL" id="QRQE01000068">
    <property type="protein sequence ID" value="RHM69784.1"/>
    <property type="molecule type" value="Genomic_DNA"/>
</dbReference>
<dbReference type="Gene3D" id="3.40.50.300">
    <property type="entry name" value="P-loop containing nucleotide triphosphate hydrolases"/>
    <property type="match status" value="1"/>
</dbReference>
<comment type="similarity">
    <text evidence="1">Belongs to the ABC transporter superfamily.</text>
</comment>
<keyword evidence="2" id="KW-0813">Transport</keyword>
<dbReference type="InterPro" id="IPR017911">
    <property type="entry name" value="MacB-like_ATP-bd"/>
</dbReference>
<dbReference type="AlphaFoldDB" id="A0A415S3B5"/>
<evidence type="ECO:0000256" key="3">
    <source>
        <dbReference type="ARBA" id="ARBA00022741"/>
    </source>
</evidence>
<keyword evidence="3" id="KW-0547">Nucleotide-binding</keyword>
<dbReference type="InterPro" id="IPR015854">
    <property type="entry name" value="ABC_transpr_LolD-like"/>
</dbReference>
<dbReference type="CDD" id="cd03255">
    <property type="entry name" value="ABC_MJ0796_LolCDE_FtsE"/>
    <property type="match status" value="1"/>
</dbReference>
<organism evidence="7 8">
    <name type="scientific">Mediterraneibacter gnavus</name>
    <name type="common">Ruminococcus gnavus</name>
    <dbReference type="NCBI Taxonomy" id="33038"/>
    <lineage>
        <taxon>Bacteria</taxon>
        <taxon>Bacillati</taxon>
        <taxon>Bacillota</taxon>
        <taxon>Clostridia</taxon>
        <taxon>Lachnospirales</taxon>
        <taxon>Lachnospiraceae</taxon>
        <taxon>Mediterraneibacter</taxon>
    </lineage>
</organism>
<reference evidence="7 8" key="1">
    <citation type="submission" date="2018-08" db="EMBL/GenBank/DDBJ databases">
        <title>A genome reference for cultivated species of the human gut microbiota.</title>
        <authorList>
            <person name="Zou Y."/>
            <person name="Xue W."/>
            <person name="Luo G."/>
        </authorList>
    </citation>
    <scope>NUCLEOTIDE SEQUENCE [LARGE SCALE GENOMIC DNA]</scope>
    <source>
        <strain evidence="7 8">AF33-12</strain>
    </source>
</reference>
<dbReference type="InterPro" id="IPR003593">
    <property type="entry name" value="AAA+_ATPase"/>
</dbReference>
<dbReference type="InterPro" id="IPR003439">
    <property type="entry name" value="ABC_transporter-like_ATP-bd"/>
</dbReference>
<dbReference type="GO" id="GO:0022857">
    <property type="term" value="F:transmembrane transporter activity"/>
    <property type="evidence" value="ECO:0007669"/>
    <property type="project" value="TreeGrafter"/>
</dbReference>
<comment type="caution">
    <text evidence="7">The sequence shown here is derived from an EMBL/GenBank/DDBJ whole genome shotgun (WGS) entry which is preliminary data.</text>
</comment>